<dbReference type="PANTHER" id="PTHR27000:SF676">
    <property type="entry name" value="LRR RECEPTOR-LIKE SERINE_THREONINE-PROTEIN KINASE RGI3"/>
    <property type="match status" value="1"/>
</dbReference>
<dbReference type="FunFam" id="3.80.10.10:FF:000400">
    <property type="entry name" value="Nuclear pore complex protein NUP107"/>
    <property type="match status" value="1"/>
</dbReference>
<dbReference type="Gene3D" id="3.80.10.10">
    <property type="entry name" value="Ribonuclease Inhibitor"/>
    <property type="match status" value="1"/>
</dbReference>
<evidence type="ECO:0000256" key="5">
    <source>
        <dbReference type="ARBA" id="ARBA00022737"/>
    </source>
</evidence>
<keyword evidence="12" id="KW-1185">Reference proteome</keyword>
<accession>A0A6G1DMW1</accession>
<keyword evidence="8" id="KW-0675">Receptor</keyword>
<keyword evidence="4" id="KW-0732">Signal</keyword>
<gene>
    <name evidence="11" type="ORF">E2562_024915</name>
</gene>
<evidence type="ECO:0000256" key="2">
    <source>
        <dbReference type="ARBA" id="ARBA00022614"/>
    </source>
</evidence>
<proteinExistence type="predicted"/>
<keyword evidence="3" id="KW-0812">Transmembrane</keyword>
<feature type="domain" description="Leucine-rich repeat-containing N-terminal plant-type" evidence="10">
    <location>
        <begin position="15"/>
        <end position="51"/>
    </location>
</feature>
<evidence type="ECO:0000256" key="4">
    <source>
        <dbReference type="ARBA" id="ARBA00022729"/>
    </source>
</evidence>
<sequence>MPPPPVAARLALLAGEALLRWKASLRPTGGALDSWRASDASPCRWLGVSCDGRGDVVGLSITSVDLQGPLPAASLQPLAPSLRTLVLSGTNLTGVIPPELGGYGELATLDVSKNQLTGAIPAELCRLASIVAPIHGVLVLALFEAQGLQCAIKFHIPGSRCLPQAIEGLAQAEDLAFFSDNDETRGLLHIHFFIQFSIEKG</sequence>
<dbReference type="GO" id="GO:0005886">
    <property type="term" value="C:plasma membrane"/>
    <property type="evidence" value="ECO:0007669"/>
    <property type="project" value="UniProtKB-SubCell"/>
</dbReference>
<dbReference type="InterPro" id="IPR013210">
    <property type="entry name" value="LRR_N_plant-typ"/>
</dbReference>
<dbReference type="Pfam" id="PF00560">
    <property type="entry name" value="LRR_1"/>
    <property type="match status" value="2"/>
</dbReference>
<name>A0A6G1DMW1_9ORYZ</name>
<dbReference type="OrthoDB" id="786056at2759"/>
<reference evidence="11 12" key="1">
    <citation type="submission" date="2019-11" db="EMBL/GenBank/DDBJ databases">
        <title>Whole genome sequence of Oryza granulata.</title>
        <authorList>
            <person name="Li W."/>
        </authorList>
    </citation>
    <scope>NUCLEOTIDE SEQUENCE [LARGE SCALE GENOMIC DNA]</scope>
    <source>
        <strain evidence="12">cv. Menghai</strain>
        <tissue evidence="11">Leaf</tissue>
    </source>
</reference>
<dbReference type="Pfam" id="PF08263">
    <property type="entry name" value="LRRNT_2"/>
    <property type="match status" value="1"/>
</dbReference>
<keyword evidence="9" id="KW-0325">Glycoprotein</keyword>
<evidence type="ECO:0000256" key="3">
    <source>
        <dbReference type="ARBA" id="ARBA00022692"/>
    </source>
</evidence>
<protein>
    <recommendedName>
        <fullName evidence="10">Leucine-rich repeat-containing N-terminal plant-type domain-containing protein</fullName>
    </recommendedName>
</protein>
<dbReference type="PANTHER" id="PTHR27000">
    <property type="entry name" value="LEUCINE-RICH REPEAT RECEPTOR-LIKE PROTEIN KINASE FAMILY PROTEIN-RELATED"/>
    <property type="match status" value="1"/>
</dbReference>
<comment type="subcellular location">
    <subcellularLocation>
        <location evidence="1">Cell membrane</location>
        <topology evidence="1">Single-pass membrane protein</topology>
    </subcellularLocation>
</comment>
<keyword evidence="7" id="KW-0472">Membrane</keyword>
<organism evidence="11 12">
    <name type="scientific">Oryza meyeriana var. granulata</name>
    <dbReference type="NCBI Taxonomy" id="110450"/>
    <lineage>
        <taxon>Eukaryota</taxon>
        <taxon>Viridiplantae</taxon>
        <taxon>Streptophyta</taxon>
        <taxon>Embryophyta</taxon>
        <taxon>Tracheophyta</taxon>
        <taxon>Spermatophyta</taxon>
        <taxon>Magnoliopsida</taxon>
        <taxon>Liliopsida</taxon>
        <taxon>Poales</taxon>
        <taxon>Poaceae</taxon>
        <taxon>BOP clade</taxon>
        <taxon>Oryzoideae</taxon>
        <taxon>Oryzeae</taxon>
        <taxon>Oryzinae</taxon>
        <taxon>Oryza</taxon>
        <taxon>Oryza meyeriana</taxon>
    </lineage>
</organism>
<evidence type="ECO:0000313" key="11">
    <source>
        <dbReference type="EMBL" id="KAF0913830.1"/>
    </source>
</evidence>
<dbReference type="InterPro" id="IPR001611">
    <property type="entry name" value="Leu-rich_rpt"/>
</dbReference>
<keyword evidence="6" id="KW-1133">Transmembrane helix</keyword>
<evidence type="ECO:0000256" key="9">
    <source>
        <dbReference type="ARBA" id="ARBA00023180"/>
    </source>
</evidence>
<dbReference type="Proteomes" id="UP000479710">
    <property type="component" value="Unassembled WGS sequence"/>
</dbReference>
<evidence type="ECO:0000256" key="8">
    <source>
        <dbReference type="ARBA" id="ARBA00023170"/>
    </source>
</evidence>
<dbReference type="InterPro" id="IPR032675">
    <property type="entry name" value="LRR_dom_sf"/>
</dbReference>
<keyword evidence="5" id="KW-0677">Repeat</keyword>
<dbReference type="SUPFAM" id="SSF52058">
    <property type="entry name" value="L domain-like"/>
    <property type="match status" value="1"/>
</dbReference>
<evidence type="ECO:0000259" key="10">
    <source>
        <dbReference type="Pfam" id="PF08263"/>
    </source>
</evidence>
<comment type="caution">
    <text evidence="11">The sequence shown here is derived from an EMBL/GenBank/DDBJ whole genome shotgun (WGS) entry which is preliminary data.</text>
</comment>
<evidence type="ECO:0000256" key="7">
    <source>
        <dbReference type="ARBA" id="ARBA00023136"/>
    </source>
</evidence>
<dbReference type="EMBL" id="SPHZ02000006">
    <property type="protein sequence ID" value="KAF0913830.1"/>
    <property type="molecule type" value="Genomic_DNA"/>
</dbReference>
<evidence type="ECO:0000256" key="6">
    <source>
        <dbReference type="ARBA" id="ARBA00022989"/>
    </source>
</evidence>
<keyword evidence="2" id="KW-0433">Leucine-rich repeat</keyword>
<evidence type="ECO:0000313" key="12">
    <source>
        <dbReference type="Proteomes" id="UP000479710"/>
    </source>
</evidence>
<dbReference type="AlphaFoldDB" id="A0A6G1DMW1"/>
<evidence type="ECO:0000256" key="1">
    <source>
        <dbReference type="ARBA" id="ARBA00004162"/>
    </source>
</evidence>